<evidence type="ECO:0000313" key="2">
    <source>
        <dbReference type="EMBL" id="XFO64968.1"/>
    </source>
</evidence>
<dbReference type="Proteomes" id="UP000216752">
    <property type="component" value="Chromosome"/>
</dbReference>
<dbReference type="PANTHER" id="PTHR34322:SF2">
    <property type="entry name" value="TRANSPOSASE IS200-LIKE DOMAIN-CONTAINING PROTEIN"/>
    <property type="match status" value="1"/>
</dbReference>
<evidence type="ECO:0000259" key="1">
    <source>
        <dbReference type="SMART" id="SM01321"/>
    </source>
</evidence>
<dbReference type="SUPFAM" id="SSF143422">
    <property type="entry name" value="Transposase IS200-like"/>
    <property type="match status" value="1"/>
</dbReference>
<dbReference type="PANTHER" id="PTHR34322">
    <property type="entry name" value="TRANSPOSASE, Y1_TNP DOMAIN-CONTAINING"/>
    <property type="match status" value="1"/>
</dbReference>
<feature type="domain" description="Transposase IS200-like" evidence="1">
    <location>
        <begin position="9"/>
        <end position="123"/>
    </location>
</feature>
<accession>A0ABZ3IHW3</accession>
<name>A0ABZ3IHW3_9FIRM</name>
<dbReference type="InterPro" id="IPR036515">
    <property type="entry name" value="Transposase_17_sf"/>
</dbReference>
<keyword evidence="3" id="KW-1185">Reference proteome</keyword>
<proteinExistence type="predicted"/>
<dbReference type="RefSeq" id="WP_373665438.1">
    <property type="nucleotide sequence ID" value="NZ_CP155573.1"/>
</dbReference>
<dbReference type="InterPro" id="IPR002686">
    <property type="entry name" value="Transposase_17"/>
</dbReference>
<sequence length="255" mass="30495">MPRTARKKSRSGIYHIIMRGINRQTIFENEEDCLQFLEALQRYKEKSGYEVYGYCLMGNHVHLLMKIGIEPLEQVMRRLCGSYVYWYNNKYQRVGNLFQDRFKSEPVEEDQYFQIVLRYIHQNPVKAGLVKHVKEYKWSSFHEYVNQANLVNRNFLLEMISDDREKRIQKFIKYTNDVSDHECLDIDNDVKQRISDEEARVVIKTVCNLKNAIDLQQLDCQTRNTYLRILKHKHNLSIRQIERLTGINRGIVLKA</sequence>
<dbReference type="SMART" id="SM01321">
    <property type="entry name" value="Y1_Tnp"/>
    <property type="match status" value="1"/>
</dbReference>
<dbReference type="EMBL" id="CP155573">
    <property type="protein sequence ID" value="XFO64968.1"/>
    <property type="molecule type" value="Genomic_DNA"/>
</dbReference>
<dbReference type="Gene3D" id="3.30.70.1290">
    <property type="entry name" value="Transposase IS200-like"/>
    <property type="match status" value="1"/>
</dbReference>
<reference evidence="2" key="1">
    <citation type="submission" date="2024-05" db="EMBL/GenBank/DDBJ databases">
        <title>Isolation and characterization of Sporomusa carbonis sp. nov., a carboxydotrophic hydrogenogen in the genus of Sporomusa isolated from a charcoal burning pile.</title>
        <authorList>
            <person name="Boeer T."/>
            <person name="Rosenbaum F."/>
            <person name="Eysell L."/>
            <person name="Mueller V."/>
            <person name="Daniel R."/>
            <person name="Poehlein A."/>
        </authorList>
    </citation>
    <scope>NUCLEOTIDE SEQUENCE [LARGE SCALE GENOMIC DNA]</scope>
    <source>
        <strain evidence="2">DSM 10669</strain>
    </source>
</reference>
<organism evidence="2 3">
    <name type="scientific">Sporomusa silvacetica DSM 10669</name>
    <dbReference type="NCBI Taxonomy" id="1123289"/>
    <lineage>
        <taxon>Bacteria</taxon>
        <taxon>Bacillati</taxon>
        <taxon>Bacillota</taxon>
        <taxon>Negativicutes</taxon>
        <taxon>Selenomonadales</taxon>
        <taxon>Sporomusaceae</taxon>
        <taxon>Sporomusa</taxon>
    </lineage>
</organism>
<protein>
    <recommendedName>
        <fullName evidence="1">Transposase IS200-like domain-containing protein</fullName>
    </recommendedName>
</protein>
<gene>
    <name evidence="2" type="ORF">SPSIL_010770</name>
</gene>
<dbReference type="NCBIfam" id="NF047646">
    <property type="entry name" value="REP_Tyr_transpos"/>
    <property type="match status" value="1"/>
</dbReference>
<evidence type="ECO:0000313" key="3">
    <source>
        <dbReference type="Proteomes" id="UP000216752"/>
    </source>
</evidence>
<dbReference type="Pfam" id="PF01797">
    <property type="entry name" value="Y1_Tnp"/>
    <property type="match status" value="1"/>
</dbReference>